<keyword evidence="1" id="KW-0862">Zinc</keyword>
<feature type="binding site" evidence="1">
    <location>
        <position position="262"/>
    </location>
    <ligand>
        <name>Zn(2+)</name>
        <dbReference type="ChEBI" id="CHEBI:29105"/>
    </ligand>
</feature>
<organism evidence="2 3">
    <name type="scientific">Sinomicrobium oceani</name>
    <dbReference type="NCBI Taxonomy" id="1150368"/>
    <lineage>
        <taxon>Bacteria</taxon>
        <taxon>Pseudomonadati</taxon>
        <taxon>Bacteroidota</taxon>
        <taxon>Flavobacteriia</taxon>
        <taxon>Flavobacteriales</taxon>
        <taxon>Flavobacteriaceae</taxon>
        <taxon>Sinomicrobium</taxon>
    </lineage>
</organism>
<dbReference type="EMBL" id="FPJE01000036">
    <property type="protein sequence ID" value="SFW75945.1"/>
    <property type="molecule type" value="Genomic_DNA"/>
</dbReference>
<dbReference type="SUPFAM" id="SSF158745">
    <property type="entry name" value="LanC-like"/>
    <property type="match status" value="1"/>
</dbReference>
<dbReference type="PANTHER" id="PTHR12736:SF7">
    <property type="entry name" value="LANC-LIKE PROTEIN 3"/>
    <property type="match status" value="1"/>
</dbReference>
<dbReference type="SMART" id="SM01260">
    <property type="entry name" value="LANC_like"/>
    <property type="match status" value="1"/>
</dbReference>
<accession>A0A1K1RV41</accession>
<keyword evidence="1" id="KW-0479">Metal-binding</keyword>
<evidence type="ECO:0000256" key="1">
    <source>
        <dbReference type="PIRSR" id="PIRSR607822-1"/>
    </source>
</evidence>
<dbReference type="RefSeq" id="WP_072319272.1">
    <property type="nucleotide sequence ID" value="NZ_FPJE01000036.1"/>
</dbReference>
<keyword evidence="3" id="KW-1185">Reference proteome</keyword>
<dbReference type="AlphaFoldDB" id="A0A1K1RV41"/>
<dbReference type="Proteomes" id="UP000182248">
    <property type="component" value="Unassembled WGS sequence"/>
</dbReference>
<protein>
    <submittedName>
        <fullName evidence="2">Lanthionine synthetase C-like protein</fullName>
    </submittedName>
</protein>
<dbReference type="GO" id="GO:0005886">
    <property type="term" value="C:plasma membrane"/>
    <property type="evidence" value="ECO:0007669"/>
    <property type="project" value="TreeGrafter"/>
</dbReference>
<dbReference type="InterPro" id="IPR033889">
    <property type="entry name" value="LanC"/>
</dbReference>
<dbReference type="GO" id="GO:0046872">
    <property type="term" value="F:metal ion binding"/>
    <property type="evidence" value="ECO:0007669"/>
    <property type="project" value="UniProtKB-KW"/>
</dbReference>
<dbReference type="GO" id="GO:0031179">
    <property type="term" value="P:peptide modification"/>
    <property type="evidence" value="ECO:0007669"/>
    <property type="project" value="InterPro"/>
</dbReference>
<dbReference type="PANTHER" id="PTHR12736">
    <property type="entry name" value="LANC-LIKE PROTEIN"/>
    <property type="match status" value="1"/>
</dbReference>
<dbReference type="PRINTS" id="PR01950">
    <property type="entry name" value="LANCSUPER"/>
</dbReference>
<evidence type="ECO:0000313" key="3">
    <source>
        <dbReference type="Proteomes" id="UP000182248"/>
    </source>
</evidence>
<name>A0A1K1RV41_9FLAO</name>
<dbReference type="STRING" id="1150368.SAMN02927921_04043"/>
<dbReference type="OrthoDB" id="6313827at2"/>
<sequence>MEKELLHQKLSEIHAILKEKYSENDQTGVLAGISGIALFHFYYAKYTDTDAFADTGVEVLSSSIDRINEGFGFPTYCSGLAGTGWVLDHLEQQGFMDAESDELLGELDPYLYRVMRSDMKNGNYDFLHGALGYGFYFFKRYRNTVSEERRQIYENYLGELVVLLLDLAETEGNTVKWLSTLVPETGETGYNLSLSHGMSSIVNFLSRLYAYETFRDQVGEMLKGGIAFIRNCRNKDQNGISLFPSWVKAGEEGDSVSRLAWCYGDLGIGISLWQASRHLKDEELHAEALDILRHAAGRTSPESHMVRDAGVCHGSYGNAQMFNRMYSETGEQIFREAADFWIRDGLEKAVHPDGYSGYKQWKGRESEWKEELNLLEGIAGIGLSIISHLSGDHSWDECLMIG</sequence>
<dbReference type="InterPro" id="IPR007822">
    <property type="entry name" value="LANC-like"/>
</dbReference>
<feature type="binding site" evidence="1">
    <location>
        <position position="313"/>
    </location>
    <ligand>
        <name>Zn(2+)</name>
        <dbReference type="ChEBI" id="CHEBI:29105"/>
    </ligand>
</feature>
<feature type="binding site" evidence="1">
    <location>
        <position position="312"/>
    </location>
    <ligand>
        <name>Zn(2+)</name>
        <dbReference type="ChEBI" id="CHEBI:29105"/>
    </ligand>
</feature>
<dbReference type="PRINTS" id="PR01955">
    <property type="entry name" value="LANCFRANKIA"/>
</dbReference>
<reference evidence="2 3" key="1">
    <citation type="submission" date="2016-11" db="EMBL/GenBank/DDBJ databases">
        <authorList>
            <person name="Jaros S."/>
            <person name="Januszkiewicz K."/>
            <person name="Wedrychowicz H."/>
        </authorList>
    </citation>
    <scope>NUCLEOTIDE SEQUENCE [LARGE SCALE GENOMIC DNA]</scope>
    <source>
        <strain evidence="2 3">CGMCC 1.12145</strain>
    </source>
</reference>
<dbReference type="Pfam" id="PF05147">
    <property type="entry name" value="LANC_like"/>
    <property type="match status" value="1"/>
</dbReference>
<gene>
    <name evidence="2" type="ORF">SAMN02927921_04043</name>
</gene>
<evidence type="ECO:0000313" key="2">
    <source>
        <dbReference type="EMBL" id="SFW75945.1"/>
    </source>
</evidence>
<dbReference type="Gene3D" id="1.50.10.20">
    <property type="match status" value="1"/>
</dbReference>
<dbReference type="CDD" id="cd04793">
    <property type="entry name" value="LanC"/>
    <property type="match status" value="1"/>
</dbReference>
<proteinExistence type="predicted"/>